<keyword evidence="13" id="KW-1015">Disulfide bond</keyword>
<dbReference type="FunCoup" id="D6WM24">
    <property type="interactions" value="890"/>
</dbReference>
<keyword evidence="6" id="KW-0679">Respiratory chain</keyword>
<comment type="subcellular location">
    <subcellularLocation>
        <location evidence="2">Mitochondrion inner membrane</location>
        <topology evidence="2">Peripheral membrane protein</topology>
        <orientation evidence="2">Matrix side</orientation>
    </subcellularLocation>
</comment>
<dbReference type="PANTHER" id="PTHR12878:SF0">
    <property type="entry name" value="NADH DEHYDROGENASE [UBIQUINONE] 1 ALPHA SUBCOMPLEX SUBUNIT 2"/>
    <property type="match status" value="1"/>
</dbReference>
<evidence type="ECO:0000256" key="5">
    <source>
        <dbReference type="ARBA" id="ARBA00022448"/>
    </source>
</evidence>
<keyword evidence="9" id="KW-0496">Mitochondrion</keyword>
<dbReference type="PIRSF" id="PIRSF005822">
    <property type="entry name" value="NDUA2"/>
    <property type="match status" value="1"/>
</dbReference>
<protein>
    <recommendedName>
        <fullName evidence="4">NADH dehydrogenase [ubiquinone] 1 alpha subcomplex subunit 2</fullName>
    </recommendedName>
    <alternativeName>
        <fullName evidence="11">Complex I-B8</fullName>
    </alternativeName>
    <alternativeName>
        <fullName evidence="12">NADH-ubiquinone oxidoreductase B8 subunit</fullName>
    </alternativeName>
</protein>
<sequence>MSAAIRFGARLKELRLHLCQKSASSQGVRDFIEQHYVAIKSNNPKLPILIRECSGVEPKLWARHELGKETCYSLKDLSASDILTKLQSVA</sequence>
<dbReference type="OrthoDB" id="10250268at2759"/>
<evidence type="ECO:0000256" key="12">
    <source>
        <dbReference type="ARBA" id="ARBA00032513"/>
    </source>
</evidence>
<dbReference type="PhylomeDB" id="D6WM24"/>
<dbReference type="SUPFAM" id="SSF52833">
    <property type="entry name" value="Thioredoxin-like"/>
    <property type="match status" value="1"/>
</dbReference>
<gene>
    <name evidence="15" type="primary">AUGUSTUS-3.0.2_13353</name>
    <name evidence="15" type="ORF">TcasGA2_TC013353</name>
</gene>
<dbReference type="GO" id="GO:0005743">
    <property type="term" value="C:mitochondrial inner membrane"/>
    <property type="evidence" value="ECO:0007669"/>
    <property type="project" value="UniProtKB-SubCell"/>
</dbReference>
<evidence type="ECO:0000256" key="11">
    <source>
        <dbReference type="ARBA" id="ARBA00031441"/>
    </source>
</evidence>
<evidence type="ECO:0000256" key="6">
    <source>
        <dbReference type="ARBA" id="ARBA00022660"/>
    </source>
</evidence>
<reference evidence="15 16" key="2">
    <citation type="journal article" date="2010" name="Nucleic Acids Res.">
        <title>BeetleBase in 2010: revisions to provide comprehensive genomic information for Tribolium castaneum.</title>
        <authorList>
            <person name="Kim H.S."/>
            <person name="Murphy T."/>
            <person name="Xia J."/>
            <person name="Caragea D."/>
            <person name="Park Y."/>
            <person name="Beeman R.W."/>
            <person name="Lorenzen M.D."/>
            <person name="Butcher S."/>
            <person name="Manak J.R."/>
            <person name="Brown S.J."/>
        </authorList>
    </citation>
    <scope>GENOME REANNOTATION</scope>
    <source>
        <strain evidence="15 16">Georgia GA2</strain>
    </source>
</reference>
<evidence type="ECO:0000256" key="13">
    <source>
        <dbReference type="PIRSR" id="PIRSR005822-1"/>
    </source>
</evidence>
<reference evidence="15 16" key="1">
    <citation type="journal article" date="2008" name="Nature">
        <title>The genome of the model beetle and pest Tribolium castaneum.</title>
        <authorList>
            <consortium name="Tribolium Genome Sequencing Consortium"/>
            <person name="Richards S."/>
            <person name="Gibbs R.A."/>
            <person name="Weinstock G.M."/>
            <person name="Brown S.J."/>
            <person name="Denell R."/>
            <person name="Beeman R.W."/>
            <person name="Gibbs R."/>
            <person name="Beeman R.W."/>
            <person name="Brown S.J."/>
            <person name="Bucher G."/>
            <person name="Friedrich M."/>
            <person name="Grimmelikhuijzen C.J."/>
            <person name="Klingler M."/>
            <person name="Lorenzen M."/>
            <person name="Richards S."/>
            <person name="Roth S."/>
            <person name="Schroder R."/>
            <person name="Tautz D."/>
            <person name="Zdobnov E.M."/>
            <person name="Muzny D."/>
            <person name="Gibbs R.A."/>
            <person name="Weinstock G.M."/>
            <person name="Attaway T."/>
            <person name="Bell S."/>
            <person name="Buhay C.J."/>
            <person name="Chandrabose M.N."/>
            <person name="Chavez D."/>
            <person name="Clerk-Blankenburg K.P."/>
            <person name="Cree A."/>
            <person name="Dao M."/>
            <person name="Davis C."/>
            <person name="Chacko J."/>
            <person name="Dinh H."/>
            <person name="Dugan-Rocha S."/>
            <person name="Fowler G."/>
            <person name="Garner T.T."/>
            <person name="Garnes J."/>
            <person name="Gnirke A."/>
            <person name="Hawes A."/>
            <person name="Hernandez J."/>
            <person name="Hines S."/>
            <person name="Holder M."/>
            <person name="Hume J."/>
            <person name="Jhangiani S.N."/>
            <person name="Joshi V."/>
            <person name="Khan Z.M."/>
            <person name="Jackson L."/>
            <person name="Kovar C."/>
            <person name="Kowis A."/>
            <person name="Lee S."/>
            <person name="Lewis L.R."/>
            <person name="Margolis J."/>
            <person name="Morgan M."/>
            <person name="Nazareth L.V."/>
            <person name="Nguyen N."/>
            <person name="Okwuonu G."/>
            <person name="Parker D."/>
            <person name="Richards S."/>
            <person name="Ruiz S.J."/>
            <person name="Santibanez J."/>
            <person name="Savard J."/>
            <person name="Scherer S.E."/>
            <person name="Schneider B."/>
            <person name="Sodergren E."/>
            <person name="Tautz D."/>
            <person name="Vattahil S."/>
            <person name="Villasana D."/>
            <person name="White C.S."/>
            <person name="Wright R."/>
            <person name="Park Y."/>
            <person name="Beeman R.W."/>
            <person name="Lord J."/>
            <person name="Oppert B."/>
            <person name="Lorenzen M."/>
            <person name="Brown S."/>
            <person name="Wang L."/>
            <person name="Savard J."/>
            <person name="Tautz D."/>
            <person name="Richards S."/>
            <person name="Weinstock G."/>
            <person name="Gibbs R.A."/>
            <person name="Liu Y."/>
            <person name="Worley K."/>
            <person name="Weinstock G."/>
            <person name="Elsik C.G."/>
            <person name="Reese J.T."/>
            <person name="Elhaik E."/>
            <person name="Landan G."/>
            <person name="Graur D."/>
            <person name="Arensburger P."/>
            <person name="Atkinson P."/>
            <person name="Beeman R.W."/>
            <person name="Beidler J."/>
            <person name="Brown S.J."/>
            <person name="Demuth J.P."/>
            <person name="Drury D.W."/>
            <person name="Du Y.Z."/>
            <person name="Fujiwara H."/>
            <person name="Lorenzen M."/>
            <person name="Maselli V."/>
            <person name="Osanai M."/>
            <person name="Park Y."/>
            <person name="Robertson H.M."/>
            <person name="Tu Z."/>
            <person name="Wang J.J."/>
            <person name="Wang S."/>
            <person name="Richards S."/>
            <person name="Song H."/>
            <person name="Zhang L."/>
            <person name="Sodergren E."/>
            <person name="Werner D."/>
            <person name="Stanke M."/>
            <person name="Morgenstern B."/>
            <person name="Solovyev V."/>
            <person name="Kosarev P."/>
            <person name="Brown G."/>
            <person name="Chen H.C."/>
            <person name="Ermolaeva O."/>
            <person name="Hlavina W."/>
            <person name="Kapustin Y."/>
            <person name="Kiryutin B."/>
            <person name="Kitts P."/>
            <person name="Maglott D."/>
            <person name="Pruitt K."/>
            <person name="Sapojnikov V."/>
            <person name="Souvorov A."/>
            <person name="Mackey A.J."/>
            <person name="Waterhouse R.M."/>
            <person name="Wyder S."/>
            <person name="Zdobnov E.M."/>
            <person name="Zdobnov E.M."/>
            <person name="Wyder S."/>
            <person name="Kriventseva E.V."/>
            <person name="Kadowaki T."/>
            <person name="Bork P."/>
            <person name="Aranda M."/>
            <person name="Bao R."/>
            <person name="Beermann A."/>
            <person name="Berns N."/>
            <person name="Bolognesi R."/>
            <person name="Bonneton F."/>
            <person name="Bopp D."/>
            <person name="Brown S.J."/>
            <person name="Bucher G."/>
            <person name="Butts T."/>
            <person name="Chaumot A."/>
            <person name="Denell R.E."/>
            <person name="Ferrier D.E."/>
            <person name="Friedrich M."/>
            <person name="Gordon C.M."/>
            <person name="Jindra M."/>
            <person name="Klingler M."/>
            <person name="Lan Q."/>
            <person name="Lattorff H.M."/>
            <person name="Laudet V."/>
            <person name="von Levetsow C."/>
            <person name="Liu Z."/>
            <person name="Lutz R."/>
            <person name="Lynch J.A."/>
            <person name="da Fonseca R.N."/>
            <person name="Posnien N."/>
            <person name="Reuter R."/>
            <person name="Roth S."/>
            <person name="Savard J."/>
            <person name="Schinko J.B."/>
            <person name="Schmitt C."/>
            <person name="Schoppmeier M."/>
            <person name="Schroder R."/>
            <person name="Shippy T.D."/>
            <person name="Simonnet F."/>
            <person name="Marques-Souza H."/>
            <person name="Tautz D."/>
            <person name="Tomoyasu Y."/>
            <person name="Trauner J."/>
            <person name="Van der Zee M."/>
            <person name="Vervoort M."/>
            <person name="Wittkopp N."/>
            <person name="Wimmer E.A."/>
            <person name="Yang X."/>
            <person name="Jones A.K."/>
            <person name="Sattelle D.B."/>
            <person name="Ebert P.R."/>
            <person name="Nelson D."/>
            <person name="Scott J.G."/>
            <person name="Beeman R.W."/>
            <person name="Muthukrishnan S."/>
            <person name="Kramer K.J."/>
            <person name="Arakane Y."/>
            <person name="Beeman R.W."/>
            <person name="Zhu Q."/>
            <person name="Hogenkamp D."/>
            <person name="Dixit R."/>
            <person name="Oppert B."/>
            <person name="Jiang H."/>
            <person name="Zou Z."/>
            <person name="Marshall J."/>
            <person name="Elpidina E."/>
            <person name="Vinokurov K."/>
            <person name="Oppert C."/>
            <person name="Zou Z."/>
            <person name="Evans J."/>
            <person name="Lu Z."/>
            <person name="Zhao P."/>
            <person name="Sumathipala N."/>
            <person name="Altincicek B."/>
            <person name="Vilcinskas A."/>
            <person name="Williams M."/>
            <person name="Hultmark D."/>
            <person name="Hetru C."/>
            <person name="Jiang H."/>
            <person name="Grimmelikhuijzen C.J."/>
            <person name="Hauser F."/>
            <person name="Cazzamali G."/>
            <person name="Williamson M."/>
            <person name="Park Y."/>
            <person name="Li B."/>
            <person name="Tanaka Y."/>
            <person name="Predel R."/>
            <person name="Neupert S."/>
            <person name="Schachtner J."/>
            <person name="Verleyen P."/>
            <person name="Raible F."/>
            <person name="Bork P."/>
            <person name="Friedrich M."/>
            <person name="Walden K.K."/>
            <person name="Robertson H.M."/>
            <person name="Angeli S."/>
            <person name="Foret S."/>
            <person name="Bucher G."/>
            <person name="Schuetz S."/>
            <person name="Maleszka R."/>
            <person name="Wimmer E.A."/>
            <person name="Beeman R.W."/>
            <person name="Lorenzen M."/>
            <person name="Tomoyasu Y."/>
            <person name="Miller S.C."/>
            <person name="Grossmann D."/>
            <person name="Bucher G."/>
        </authorList>
    </citation>
    <scope>NUCLEOTIDE SEQUENCE [LARGE SCALE GENOMIC DNA]</scope>
    <source>
        <strain evidence="15 16">Georgia GA2</strain>
    </source>
</reference>
<dbReference type="KEGG" id="tca:663864"/>
<comment type="function">
    <text evidence="1">Accessory subunit of the mitochondrial membrane respiratory chain NADH dehydrogenase (Complex I), that is believed not to be involved in catalysis. Complex I functions in the transfer of electrons from NADH to the respiratory chain. The immediate electron acceptor for the enzyme is believed to be ubiquinone.</text>
</comment>
<proteinExistence type="inferred from homology"/>
<accession>D6WM24</accession>
<evidence type="ECO:0000256" key="10">
    <source>
        <dbReference type="ARBA" id="ARBA00023136"/>
    </source>
</evidence>
<dbReference type="EMBL" id="KQ971343">
    <property type="protein sequence ID" value="EFA04600.1"/>
    <property type="molecule type" value="Genomic_DNA"/>
</dbReference>
<dbReference type="Pfam" id="PF05047">
    <property type="entry name" value="L51_S25_CI-B8"/>
    <property type="match status" value="1"/>
</dbReference>
<dbReference type="Gene3D" id="3.40.30.10">
    <property type="entry name" value="Glutaredoxin"/>
    <property type="match status" value="1"/>
</dbReference>
<evidence type="ECO:0000313" key="16">
    <source>
        <dbReference type="Proteomes" id="UP000007266"/>
    </source>
</evidence>
<keyword evidence="16" id="KW-1185">Reference proteome</keyword>
<dbReference type="STRING" id="7070.D6WM24"/>
<dbReference type="InterPro" id="IPR016464">
    <property type="entry name" value="NADH_Ub_cplx-1_asu_su-2"/>
</dbReference>
<evidence type="ECO:0000256" key="2">
    <source>
        <dbReference type="ARBA" id="ARBA00004443"/>
    </source>
</evidence>
<comment type="similarity">
    <text evidence="3">Belongs to the complex I NDUFA2 subunit family.</text>
</comment>
<dbReference type="Proteomes" id="UP000007266">
    <property type="component" value="Linkage group 5"/>
</dbReference>
<dbReference type="InterPro" id="IPR007741">
    <property type="entry name" value="Ribosomal_mL43/mS25/NADH_DH"/>
</dbReference>
<feature type="disulfide bond" description="Redox-active" evidence="13">
    <location>
        <begin position="19"/>
        <end position="53"/>
    </location>
</feature>
<organism evidence="15 16">
    <name type="scientific">Tribolium castaneum</name>
    <name type="common">Red flour beetle</name>
    <dbReference type="NCBI Taxonomy" id="7070"/>
    <lineage>
        <taxon>Eukaryota</taxon>
        <taxon>Metazoa</taxon>
        <taxon>Ecdysozoa</taxon>
        <taxon>Arthropoda</taxon>
        <taxon>Hexapoda</taxon>
        <taxon>Insecta</taxon>
        <taxon>Pterygota</taxon>
        <taxon>Neoptera</taxon>
        <taxon>Endopterygota</taxon>
        <taxon>Coleoptera</taxon>
        <taxon>Polyphaga</taxon>
        <taxon>Cucujiformia</taxon>
        <taxon>Tenebrionidae</taxon>
        <taxon>Tenebrionidae incertae sedis</taxon>
        <taxon>Tribolium</taxon>
    </lineage>
</organism>
<evidence type="ECO:0000256" key="4">
    <source>
        <dbReference type="ARBA" id="ARBA00016394"/>
    </source>
</evidence>
<keyword evidence="8" id="KW-0249">Electron transport</keyword>
<keyword evidence="5" id="KW-0813">Transport</keyword>
<feature type="domain" description="Ribosomal protein/NADH dehydrogenase" evidence="14">
    <location>
        <begin position="20"/>
        <end position="90"/>
    </location>
</feature>
<dbReference type="GO" id="GO:0045271">
    <property type="term" value="C:respiratory chain complex I"/>
    <property type="evidence" value="ECO:0000318"/>
    <property type="project" value="GO_Central"/>
</dbReference>
<evidence type="ECO:0000256" key="3">
    <source>
        <dbReference type="ARBA" id="ARBA00008939"/>
    </source>
</evidence>
<dbReference type="InterPro" id="IPR036249">
    <property type="entry name" value="Thioredoxin-like_sf"/>
</dbReference>
<dbReference type="PANTHER" id="PTHR12878">
    <property type="entry name" value="NADH-UBIQUINONE OXIDOREDUCTASE B8 SUBUNIT"/>
    <property type="match status" value="1"/>
</dbReference>
<evidence type="ECO:0000256" key="9">
    <source>
        <dbReference type="ARBA" id="ARBA00023128"/>
    </source>
</evidence>
<dbReference type="eggNOG" id="KOG3446">
    <property type="taxonomic scope" value="Eukaryota"/>
</dbReference>
<keyword evidence="7" id="KW-0999">Mitochondrion inner membrane</keyword>
<name>D6WM24_TRICA</name>
<dbReference type="AlphaFoldDB" id="D6WM24"/>
<evidence type="ECO:0000256" key="1">
    <source>
        <dbReference type="ARBA" id="ARBA00003195"/>
    </source>
</evidence>
<dbReference type="OMA" id="IRECEGI"/>
<keyword evidence="10" id="KW-0472">Membrane</keyword>
<dbReference type="SMART" id="SM00916">
    <property type="entry name" value="L51_S25_CI-B8"/>
    <property type="match status" value="1"/>
</dbReference>
<evidence type="ECO:0000256" key="8">
    <source>
        <dbReference type="ARBA" id="ARBA00022982"/>
    </source>
</evidence>
<evidence type="ECO:0000259" key="14">
    <source>
        <dbReference type="SMART" id="SM00916"/>
    </source>
</evidence>
<dbReference type="InParanoid" id="D6WM24"/>
<dbReference type="HOGENOM" id="CLU_110897_1_0_1"/>
<evidence type="ECO:0000256" key="7">
    <source>
        <dbReference type="ARBA" id="ARBA00022792"/>
    </source>
</evidence>
<evidence type="ECO:0000313" key="15">
    <source>
        <dbReference type="EMBL" id="EFA04600.1"/>
    </source>
</evidence>